<comment type="caution">
    <text evidence="1">The sequence shown here is derived from an EMBL/GenBank/DDBJ whole genome shotgun (WGS) entry which is preliminary data.</text>
</comment>
<protein>
    <submittedName>
        <fullName evidence="1">Uncharacterized protein</fullName>
    </submittedName>
</protein>
<dbReference type="EMBL" id="BGZK01000025">
    <property type="protein sequence ID" value="GBP07261.1"/>
    <property type="molecule type" value="Genomic_DNA"/>
</dbReference>
<reference evidence="1 2" key="1">
    <citation type="journal article" date="2019" name="Commun. Biol.">
        <title>The bagworm genome reveals a unique fibroin gene that provides high tensile strength.</title>
        <authorList>
            <person name="Kono N."/>
            <person name="Nakamura H."/>
            <person name="Ohtoshi R."/>
            <person name="Tomita M."/>
            <person name="Numata K."/>
            <person name="Arakawa K."/>
        </authorList>
    </citation>
    <scope>NUCLEOTIDE SEQUENCE [LARGE SCALE GENOMIC DNA]</scope>
</reference>
<name>A0A4C1T1W4_EUMVA</name>
<accession>A0A4C1T1W4</accession>
<dbReference type="Proteomes" id="UP000299102">
    <property type="component" value="Unassembled WGS sequence"/>
</dbReference>
<sequence length="96" mass="10207">MGPPACLKIAVNSRQVQRPVDKSAVGASSSTTNRFLVTAYYDDKAHGVMALLLRAKSALTPDLTDFRCRHTGLVVKRRAIRAGGGSVIKPDPVSAT</sequence>
<dbReference type="AlphaFoldDB" id="A0A4C1T1W4"/>
<evidence type="ECO:0000313" key="2">
    <source>
        <dbReference type="Proteomes" id="UP000299102"/>
    </source>
</evidence>
<proteinExistence type="predicted"/>
<gene>
    <name evidence="1" type="ORF">EVAR_92138_1</name>
</gene>
<organism evidence="1 2">
    <name type="scientific">Eumeta variegata</name>
    <name type="common">Bagworm moth</name>
    <name type="synonym">Eumeta japonica</name>
    <dbReference type="NCBI Taxonomy" id="151549"/>
    <lineage>
        <taxon>Eukaryota</taxon>
        <taxon>Metazoa</taxon>
        <taxon>Ecdysozoa</taxon>
        <taxon>Arthropoda</taxon>
        <taxon>Hexapoda</taxon>
        <taxon>Insecta</taxon>
        <taxon>Pterygota</taxon>
        <taxon>Neoptera</taxon>
        <taxon>Endopterygota</taxon>
        <taxon>Lepidoptera</taxon>
        <taxon>Glossata</taxon>
        <taxon>Ditrysia</taxon>
        <taxon>Tineoidea</taxon>
        <taxon>Psychidae</taxon>
        <taxon>Oiketicinae</taxon>
        <taxon>Eumeta</taxon>
    </lineage>
</organism>
<evidence type="ECO:0000313" key="1">
    <source>
        <dbReference type="EMBL" id="GBP07261.1"/>
    </source>
</evidence>
<keyword evidence="2" id="KW-1185">Reference proteome</keyword>